<protein>
    <submittedName>
        <fullName evidence="1">Uncharacterized protein</fullName>
    </submittedName>
</protein>
<accession>V9Z986</accession>
<sequence>MRNIELQIQRAESKMLIANYEYDTVKSAGTKDPTAHIAELKSELNFLKEEFELLEQFRSVLPEHLEEIWERVFNPKYGYNNEQVMIQLNYPRQTFYKYKNQLFDLVEEAFL</sequence>
<name>V9Z986_9BACL</name>
<reference evidence="1" key="1">
    <citation type="journal article" date="2014" name="Appl. Environ. Microbiol.">
        <title>Characterization of a Multiresistant Mosaic Plasmid from a Fish Farm Sediment Exiguobacterium sp. Isolate Reveals Aggregation of Functional Clinic-Associated Antibiotic Resistance Genes.</title>
        <authorList>
            <person name="Yang J."/>
            <person name="Wang C."/>
            <person name="Wu J."/>
            <person name="Liu L."/>
            <person name="Zhang G."/>
            <person name="Feng J."/>
        </authorList>
    </citation>
    <scope>NUCLEOTIDE SEQUENCE</scope>
    <source>
        <strain evidence="1">S3-2</strain>
        <plasmid evidence="1">pMC2</plasmid>
    </source>
</reference>
<dbReference type="AlphaFoldDB" id="V9Z986"/>
<evidence type="ECO:0000313" key="1">
    <source>
        <dbReference type="EMBL" id="AHE40574.1"/>
    </source>
</evidence>
<geneLocation type="plasmid" evidence="1">
    <name>pMC2</name>
</geneLocation>
<keyword evidence="1" id="KW-0614">Plasmid</keyword>
<dbReference type="EMBL" id="KF648875">
    <property type="protein sequence ID" value="AHE40574.1"/>
    <property type="molecule type" value="Genomic_DNA"/>
</dbReference>
<proteinExistence type="predicted"/>
<organism evidence="1">
    <name type="scientific">Exiguobacterium sp. S3-2</name>
    <dbReference type="NCBI Taxonomy" id="1389960"/>
    <lineage>
        <taxon>Bacteria</taxon>
        <taxon>Bacillati</taxon>
        <taxon>Bacillota</taxon>
        <taxon>Bacilli</taxon>
        <taxon>Bacillales</taxon>
        <taxon>Bacillales Family XII. Incertae Sedis</taxon>
        <taxon>Exiguobacterium</taxon>
    </lineage>
</organism>